<feature type="compositionally biased region" description="Low complexity" evidence="1">
    <location>
        <begin position="123"/>
        <end position="132"/>
    </location>
</feature>
<proteinExistence type="predicted"/>
<feature type="non-terminal residue" evidence="2">
    <location>
        <position position="315"/>
    </location>
</feature>
<organism evidence="2">
    <name type="scientific">uncultured Thermomicrobiales bacterium</name>
    <dbReference type="NCBI Taxonomy" id="1645740"/>
    <lineage>
        <taxon>Bacteria</taxon>
        <taxon>Pseudomonadati</taxon>
        <taxon>Thermomicrobiota</taxon>
        <taxon>Thermomicrobia</taxon>
        <taxon>Thermomicrobiales</taxon>
        <taxon>environmental samples</taxon>
    </lineage>
</organism>
<evidence type="ECO:0000313" key="2">
    <source>
        <dbReference type="EMBL" id="CAA9561466.1"/>
    </source>
</evidence>
<feature type="compositionally biased region" description="Low complexity" evidence="1">
    <location>
        <begin position="101"/>
        <end position="114"/>
    </location>
</feature>
<feature type="region of interest" description="Disordered" evidence="1">
    <location>
        <begin position="73"/>
        <end position="315"/>
    </location>
</feature>
<evidence type="ECO:0000256" key="1">
    <source>
        <dbReference type="SAM" id="MobiDB-lite"/>
    </source>
</evidence>
<feature type="compositionally biased region" description="Basic residues" evidence="1">
    <location>
        <begin position="306"/>
        <end position="315"/>
    </location>
</feature>
<feature type="compositionally biased region" description="Pro residues" evidence="1">
    <location>
        <begin position="254"/>
        <end position="264"/>
    </location>
</feature>
<feature type="compositionally biased region" description="Basic and acidic residues" evidence="1">
    <location>
        <begin position="133"/>
        <end position="145"/>
    </location>
</feature>
<dbReference type="AlphaFoldDB" id="A0A6J4UVW0"/>
<gene>
    <name evidence="2" type="ORF">AVDCRST_MAG49-2456</name>
</gene>
<feature type="compositionally biased region" description="Basic residues" evidence="1">
    <location>
        <begin position="10"/>
        <end position="26"/>
    </location>
</feature>
<feature type="compositionally biased region" description="Basic and acidic residues" evidence="1">
    <location>
        <begin position="282"/>
        <end position="298"/>
    </location>
</feature>
<feature type="region of interest" description="Disordered" evidence="1">
    <location>
        <begin position="1"/>
        <end position="49"/>
    </location>
</feature>
<feature type="compositionally biased region" description="Basic and acidic residues" evidence="1">
    <location>
        <begin position="177"/>
        <end position="204"/>
    </location>
</feature>
<name>A0A6J4UVW0_9BACT</name>
<protein>
    <submittedName>
        <fullName evidence="2">Diadenylate cyclase spyDAC Bacterial checkpoint controller DisA with nucleotide-binding domain</fullName>
    </submittedName>
</protein>
<reference evidence="2" key="1">
    <citation type="submission" date="2020-02" db="EMBL/GenBank/DDBJ databases">
        <authorList>
            <person name="Meier V. D."/>
        </authorList>
    </citation>
    <scope>NUCLEOTIDE SEQUENCE</scope>
    <source>
        <strain evidence="2">AVDCRST_MAG49</strain>
    </source>
</reference>
<dbReference type="EMBL" id="CADCWG010000166">
    <property type="protein sequence ID" value="CAA9561466.1"/>
    <property type="molecule type" value="Genomic_DNA"/>
</dbReference>
<sequence length="315" mass="34538">ARSRMAVGPARRRPSTARHCRRHRSHLLAPVGRTGHPGDPAHPGHRDPDRRALLPEHIVAADDPLMAARQHLAGTGGRHSDHLPARAPPRPRAARAHRRLAALAVRPGRGAGPRPDGRRGRPCRVAAGPAALRRADGDRARDRVAGLRGPRRRPRREPDAAAADQHLLPELAAPRRGGGDPRRADRRRERRAAPDRQYLRDRTVGHAAPRRDRRHGRVGRALGGRLGGDRTDRGRPQWPPDPQPRPGPTAARPPLAPPARPRPGPRGEQQQLPVRVAPRSRPALDQRYRPGASRRNDGPEGPTRPPRARGRPGPV</sequence>
<feature type="compositionally biased region" description="Pro residues" evidence="1">
    <location>
        <begin position="237"/>
        <end position="247"/>
    </location>
</feature>
<feature type="non-terminal residue" evidence="2">
    <location>
        <position position="1"/>
    </location>
</feature>
<accession>A0A6J4UVW0</accession>